<feature type="transmembrane region" description="Helical" evidence="4">
    <location>
        <begin position="12"/>
        <end position="32"/>
    </location>
</feature>
<dbReference type="AlphaFoldDB" id="A0A6P8REM2"/>
<dbReference type="Pfam" id="PF00106">
    <property type="entry name" value="adh_short"/>
    <property type="match status" value="1"/>
</dbReference>
<organism evidence="5 6">
    <name type="scientific">Geotrypetes seraphini</name>
    <name type="common">Gaboon caecilian</name>
    <name type="synonym">Caecilia seraphini</name>
    <dbReference type="NCBI Taxonomy" id="260995"/>
    <lineage>
        <taxon>Eukaryota</taxon>
        <taxon>Metazoa</taxon>
        <taxon>Chordata</taxon>
        <taxon>Craniata</taxon>
        <taxon>Vertebrata</taxon>
        <taxon>Euteleostomi</taxon>
        <taxon>Amphibia</taxon>
        <taxon>Gymnophiona</taxon>
        <taxon>Geotrypetes</taxon>
    </lineage>
</organism>
<protein>
    <submittedName>
        <fullName evidence="6">Dehydrogenase/reductase SDR family member 9</fullName>
    </submittedName>
</protein>
<proteinExistence type="inferred from homology"/>
<name>A0A6P8REM2_GEOSA</name>
<dbReference type="InParanoid" id="A0A6P8REM2"/>
<dbReference type="FunCoup" id="A0A6P8REM2">
    <property type="interactions" value="301"/>
</dbReference>
<gene>
    <name evidence="6" type="primary">DHRS9</name>
</gene>
<reference evidence="6" key="1">
    <citation type="submission" date="2025-08" db="UniProtKB">
        <authorList>
            <consortium name="RefSeq"/>
        </authorList>
    </citation>
    <scope>IDENTIFICATION</scope>
</reference>
<keyword evidence="2" id="KW-0560">Oxidoreductase</keyword>
<dbReference type="SUPFAM" id="SSF51735">
    <property type="entry name" value="NAD(P)-binding Rossmann-fold domains"/>
    <property type="match status" value="1"/>
</dbReference>
<evidence type="ECO:0000256" key="3">
    <source>
        <dbReference type="RuleBase" id="RU000363"/>
    </source>
</evidence>
<keyword evidence="4" id="KW-0812">Transmembrane</keyword>
<evidence type="ECO:0000256" key="4">
    <source>
        <dbReference type="SAM" id="Phobius"/>
    </source>
</evidence>
<sequence length="336" mass="37243">MRMLQRESSNPILSAKMLLYVLLCISLCYLAWKLRDGLRIGNTTDKYIFITGCDTGFGNLAAKTFDKKGFKVLAGCLTEAGAASLKEATSERLKTVLLNVTNAENVKKVADSIKGEVGEKGLWGLINNAGIMGKLAPTDWLTIDHFRAPIEVNLMGLINVSLALLPLLKKARGRVVNVSSIGGRVATSGGGYFVAKFGVEGFNDSLRRDMKAFGVKVSCIEPGLFRTPLSDVNKVLKEKMDIWNTLPADVKRQYGKDYIQRDTAKKHEITERFINEDLSLVVQCMEHALTSLYPRTRYSAGKDAKFLWIPLSYMPTFVQDFVILKSKIQLDDSTSV</sequence>
<evidence type="ECO:0000313" key="5">
    <source>
        <dbReference type="Proteomes" id="UP000515159"/>
    </source>
</evidence>
<accession>A0A6P8REM2</accession>
<dbReference type="OrthoDB" id="294295at2759"/>
<keyword evidence="5" id="KW-1185">Reference proteome</keyword>
<keyword evidence="4" id="KW-1133">Transmembrane helix</keyword>
<keyword evidence="4" id="KW-0472">Membrane</keyword>
<dbReference type="FunFam" id="3.40.50.720:FF:000074">
    <property type="entry name" value="Retinol dehydrogenase type 1"/>
    <property type="match status" value="1"/>
</dbReference>
<evidence type="ECO:0000256" key="1">
    <source>
        <dbReference type="ARBA" id="ARBA00006484"/>
    </source>
</evidence>
<dbReference type="KEGG" id="gsh:117360983"/>
<dbReference type="GeneID" id="117360983"/>
<dbReference type="PANTHER" id="PTHR43313:SF15">
    <property type="entry name" value="DEHYDROGENASE_REDUCTASE SDR FAMILY MEMBER 9"/>
    <property type="match status" value="1"/>
</dbReference>
<dbReference type="GO" id="GO:0016491">
    <property type="term" value="F:oxidoreductase activity"/>
    <property type="evidence" value="ECO:0007669"/>
    <property type="project" value="UniProtKB-KW"/>
</dbReference>
<dbReference type="RefSeq" id="XP_033801603.1">
    <property type="nucleotide sequence ID" value="XM_033945712.1"/>
</dbReference>
<evidence type="ECO:0000256" key="2">
    <source>
        <dbReference type="ARBA" id="ARBA00023002"/>
    </source>
</evidence>
<dbReference type="CTD" id="10170"/>
<dbReference type="Proteomes" id="UP000515159">
    <property type="component" value="Chromosome 5"/>
</dbReference>
<dbReference type="PANTHER" id="PTHR43313">
    <property type="entry name" value="SHORT-CHAIN DEHYDROGENASE/REDUCTASE FAMILY 9C"/>
    <property type="match status" value="1"/>
</dbReference>
<dbReference type="GO" id="GO:0008202">
    <property type="term" value="P:steroid metabolic process"/>
    <property type="evidence" value="ECO:0007669"/>
    <property type="project" value="TreeGrafter"/>
</dbReference>
<dbReference type="PRINTS" id="PR00081">
    <property type="entry name" value="GDHRDH"/>
</dbReference>
<comment type="similarity">
    <text evidence="1 3">Belongs to the short-chain dehydrogenases/reductases (SDR) family.</text>
</comment>
<dbReference type="PRINTS" id="PR00080">
    <property type="entry name" value="SDRFAMILY"/>
</dbReference>
<dbReference type="Gene3D" id="3.40.50.720">
    <property type="entry name" value="NAD(P)-binding Rossmann-like Domain"/>
    <property type="match status" value="1"/>
</dbReference>
<dbReference type="InterPro" id="IPR002347">
    <property type="entry name" value="SDR_fam"/>
</dbReference>
<dbReference type="InterPro" id="IPR036291">
    <property type="entry name" value="NAD(P)-bd_dom_sf"/>
</dbReference>
<evidence type="ECO:0000313" key="6">
    <source>
        <dbReference type="RefSeq" id="XP_033801603.1"/>
    </source>
</evidence>